<reference evidence="2" key="1">
    <citation type="submission" date="2016-11" db="UniProtKB">
        <authorList>
            <consortium name="WormBaseParasite"/>
        </authorList>
    </citation>
    <scope>IDENTIFICATION</scope>
    <source>
        <strain evidence="2">KR3021</strain>
    </source>
</reference>
<evidence type="ECO:0000313" key="1">
    <source>
        <dbReference type="Proteomes" id="UP000095286"/>
    </source>
</evidence>
<sequence length="250" mass="28206">MSDGYSSDQFLFEEGANSFEMYECYDKTCDFRLKLDFLPNTVSITVSSINHSCFEFVSPEIISAKPSRNLGFLPEHIEFLKKYCGILSPAKIHIMLVQAFPKLAAKYTGEQIRSRLNGSDMKVIPQNTNEAFIAFVTSQENANYSYHYAGLLLTKTTKQRLRSIKRVFVDVTYNLSNVGVKTLVLSEMVPHPLSLTKHARPFAIAILCDESAPRIVQILNYLKSQQFNPDYVMADAAPAICSAFRTTFPN</sequence>
<organism evidence="1 2">
    <name type="scientific">Rhabditophanes sp. KR3021</name>
    <dbReference type="NCBI Taxonomy" id="114890"/>
    <lineage>
        <taxon>Eukaryota</taxon>
        <taxon>Metazoa</taxon>
        <taxon>Ecdysozoa</taxon>
        <taxon>Nematoda</taxon>
        <taxon>Chromadorea</taxon>
        <taxon>Rhabditida</taxon>
        <taxon>Tylenchina</taxon>
        <taxon>Panagrolaimomorpha</taxon>
        <taxon>Strongyloidoidea</taxon>
        <taxon>Alloionematidae</taxon>
        <taxon>Rhabditophanes</taxon>
    </lineage>
</organism>
<dbReference type="Proteomes" id="UP000095286">
    <property type="component" value="Unplaced"/>
</dbReference>
<proteinExistence type="predicted"/>
<dbReference type="WBParaSite" id="RSKR_0000070075.1">
    <property type="protein sequence ID" value="RSKR_0000070075.1"/>
    <property type="gene ID" value="RSKR_0000070075"/>
</dbReference>
<evidence type="ECO:0000313" key="2">
    <source>
        <dbReference type="WBParaSite" id="RSKR_0000070075.1"/>
    </source>
</evidence>
<protein>
    <submittedName>
        <fullName evidence="2">DUF1308 domain-containing protein</fullName>
    </submittedName>
</protein>
<name>A0AC35THX1_9BILA</name>
<accession>A0AC35THX1</accession>